<dbReference type="Gene3D" id="1.10.357.10">
    <property type="entry name" value="Tetracycline Repressor, domain 2"/>
    <property type="match status" value="1"/>
</dbReference>
<dbReference type="GO" id="GO:0000976">
    <property type="term" value="F:transcription cis-regulatory region binding"/>
    <property type="evidence" value="ECO:0007669"/>
    <property type="project" value="TreeGrafter"/>
</dbReference>
<keyword evidence="2 4" id="KW-0238">DNA-binding</keyword>
<dbReference type="OrthoDB" id="3186364at2"/>
<feature type="domain" description="HTH tetR-type" evidence="5">
    <location>
        <begin position="6"/>
        <end position="66"/>
    </location>
</feature>
<dbReference type="InterPro" id="IPR009057">
    <property type="entry name" value="Homeodomain-like_sf"/>
</dbReference>
<evidence type="ECO:0000256" key="4">
    <source>
        <dbReference type="PROSITE-ProRule" id="PRU00335"/>
    </source>
</evidence>
<evidence type="ECO:0000259" key="5">
    <source>
        <dbReference type="PROSITE" id="PS50977"/>
    </source>
</evidence>
<protein>
    <submittedName>
        <fullName evidence="6">TetR family transcriptional regulator</fullName>
    </submittedName>
</protein>
<proteinExistence type="predicted"/>
<dbReference type="InterPro" id="IPR050109">
    <property type="entry name" value="HTH-type_TetR-like_transc_reg"/>
</dbReference>
<name>A0A2T0M045_9PSEU</name>
<dbReference type="PANTHER" id="PTHR30055">
    <property type="entry name" value="HTH-TYPE TRANSCRIPTIONAL REGULATOR RUTR"/>
    <property type="match status" value="1"/>
</dbReference>
<dbReference type="AlphaFoldDB" id="A0A2T0M045"/>
<dbReference type="Pfam" id="PF00440">
    <property type="entry name" value="TetR_N"/>
    <property type="match status" value="1"/>
</dbReference>
<comment type="caution">
    <text evidence="6">The sequence shown here is derived from an EMBL/GenBank/DDBJ whole genome shotgun (WGS) entry which is preliminary data.</text>
</comment>
<dbReference type="PROSITE" id="PS50977">
    <property type="entry name" value="HTH_TETR_2"/>
    <property type="match status" value="1"/>
</dbReference>
<dbReference type="PANTHER" id="PTHR30055:SF234">
    <property type="entry name" value="HTH-TYPE TRANSCRIPTIONAL REGULATOR BETI"/>
    <property type="match status" value="1"/>
</dbReference>
<keyword evidence="3" id="KW-0804">Transcription</keyword>
<dbReference type="PRINTS" id="PR00455">
    <property type="entry name" value="HTHTETR"/>
</dbReference>
<reference evidence="6 7" key="1">
    <citation type="submission" date="2018-03" db="EMBL/GenBank/DDBJ databases">
        <title>Genomic Encyclopedia of Type Strains, Phase III (KMG-III): the genomes of soil and plant-associated and newly described type strains.</title>
        <authorList>
            <person name="Whitman W."/>
        </authorList>
    </citation>
    <scope>NUCLEOTIDE SEQUENCE [LARGE SCALE GENOMIC DNA]</scope>
    <source>
        <strain evidence="6 7">CGMCC 4.7125</strain>
    </source>
</reference>
<dbReference type="InterPro" id="IPR001647">
    <property type="entry name" value="HTH_TetR"/>
</dbReference>
<evidence type="ECO:0000313" key="7">
    <source>
        <dbReference type="Proteomes" id="UP000238362"/>
    </source>
</evidence>
<evidence type="ECO:0000256" key="3">
    <source>
        <dbReference type="ARBA" id="ARBA00023163"/>
    </source>
</evidence>
<dbReference type="RefSeq" id="WP_106177114.1">
    <property type="nucleotide sequence ID" value="NZ_PVNH01000002.1"/>
</dbReference>
<sequence>MVGRRSDTRERIQRVALELFAEQGYEKTSLREIAERLDLTKAALYYHFKTKEDIVHSFMSDLASALDDLLEWGRSHRDSAHAREEVLRRFSAVVAGEYAPVLRFMQQNMPAMRELGVKHAFAAKIQELFRLVCAGEDDPATQLRSRLAVVALMLQANPMFAADPETLPPADVALRVALELAAPRD</sequence>
<evidence type="ECO:0000313" key="6">
    <source>
        <dbReference type="EMBL" id="PRX49976.1"/>
    </source>
</evidence>
<keyword evidence="1" id="KW-0805">Transcription regulation</keyword>
<evidence type="ECO:0000256" key="1">
    <source>
        <dbReference type="ARBA" id="ARBA00023015"/>
    </source>
</evidence>
<dbReference type="PROSITE" id="PS01081">
    <property type="entry name" value="HTH_TETR_1"/>
    <property type="match status" value="1"/>
</dbReference>
<evidence type="ECO:0000256" key="2">
    <source>
        <dbReference type="ARBA" id="ARBA00023125"/>
    </source>
</evidence>
<feature type="DNA-binding region" description="H-T-H motif" evidence="4">
    <location>
        <begin position="29"/>
        <end position="48"/>
    </location>
</feature>
<dbReference type="InterPro" id="IPR023772">
    <property type="entry name" value="DNA-bd_HTH_TetR-type_CS"/>
</dbReference>
<gene>
    <name evidence="6" type="ORF">B0I33_10292</name>
</gene>
<dbReference type="SUPFAM" id="SSF46689">
    <property type="entry name" value="Homeodomain-like"/>
    <property type="match status" value="1"/>
</dbReference>
<dbReference type="GO" id="GO:0003700">
    <property type="term" value="F:DNA-binding transcription factor activity"/>
    <property type="evidence" value="ECO:0007669"/>
    <property type="project" value="TreeGrafter"/>
</dbReference>
<organism evidence="6 7">
    <name type="scientific">Prauserella shujinwangii</name>
    <dbReference type="NCBI Taxonomy" id="1453103"/>
    <lineage>
        <taxon>Bacteria</taxon>
        <taxon>Bacillati</taxon>
        <taxon>Actinomycetota</taxon>
        <taxon>Actinomycetes</taxon>
        <taxon>Pseudonocardiales</taxon>
        <taxon>Pseudonocardiaceae</taxon>
        <taxon>Prauserella</taxon>
    </lineage>
</organism>
<dbReference type="Proteomes" id="UP000238362">
    <property type="component" value="Unassembled WGS sequence"/>
</dbReference>
<keyword evidence="7" id="KW-1185">Reference proteome</keyword>
<dbReference type="EMBL" id="PVNH01000002">
    <property type="protein sequence ID" value="PRX49976.1"/>
    <property type="molecule type" value="Genomic_DNA"/>
</dbReference>
<accession>A0A2T0M045</accession>